<feature type="chain" id="PRO_5013250504" description="Lipoprotein" evidence="2">
    <location>
        <begin position="20"/>
        <end position="76"/>
    </location>
</feature>
<dbReference type="RefSeq" id="WP_078758065.1">
    <property type="nucleotide sequence ID" value="NZ_FUXP01000004.1"/>
</dbReference>
<dbReference type="EMBL" id="FUXP01000004">
    <property type="protein sequence ID" value="SJZ98284.1"/>
    <property type="molecule type" value="Genomic_DNA"/>
</dbReference>
<evidence type="ECO:0008006" key="5">
    <source>
        <dbReference type="Google" id="ProtNLM"/>
    </source>
</evidence>
<gene>
    <name evidence="3" type="ORF">SAMN02745674_01468</name>
</gene>
<keyword evidence="2" id="KW-0732">Signal</keyword>
<accession>A0A1T4Q3P6</accession>
<dbReference type="OrthoDB" id="6028316at2"/>
<organism evidence="3 4">
    <name type="scientific">Lysobacter spongiicola DSM 21749</name>
    <dbReference type="NCBI Taxonomy" id="1122188"/>
    <lineage>
        <taxon>Bacteria</taxon>
        <taxon>Pseudomonadati</taxon>
        <taxon>Pseudomonadota</taxon>
        <taxon>Gammaproteobacteria</taxon>
        <taxon>Lysobacterales</taxon>
        <taxon>Lysobacteraceae</taxon>
        <taxon>Novilysobacter</taxon>
    </lineage>
</organism>
<name>A0A1T4Q3P6_9GAMM</name>
<evidence type="ECO:0000256" key="2">
    <source>
        <dbReference type="SAM" id="SignalP"/>
    </source>
</evidence>
<keyword evidence="4" id="KW-1185">Reference proteome</keyword>
<feature type="signal peptide" evidence="2">
    <location>
        <begin position="1"/>
        <end position="19"/>
    </location>
</feature>
<evidence type="ECO:0000313" key="3">
    <source>
        <dbReference type="EMBL" id="SJZ98284.1"/>
    </source>
</evidence>
<evidence type="ECO:0000313" key="4">
    <source>
        <dbReference type="Proteomes" id="UP000190061"/>
    </source>
</evidence>
<dbReference type="AlphaFoldDB" id="A0A1T4Q3P6"/>
<reference evidence="3 4" key="1">
    <citation type="submission" date="2017-02" db="EMBL/GenBank/DDBJ databases">
        <authorList>
            <person name="Peterson S.W."/>
        </authorList>
    </citation>
    <scope>NUCLEOTIDE SEQUENCE [LARGE SCALE GENOMIC DNA]</scope>
    <source>
        <strain evidence="3 4">DSM 21749</strain>
    </source>
</reference>
<protein>
    <recommendedName>
        <fullName evidence="5">Lipoprotein</fullName>
    </recommendedName>
</protein>
<sequence>MKILAPLLAAALLSACASAEYRDNNAAVDARPECAGTDYDNPAQGRPGWCDREAGTAWSSGSEGMKVEFSADDDDR</sequence>
<dbReference type="STRING" id="1122188.SAMN02745674_01468"/>
<evidence type="ECO:0000256" key="1">
    <source>
        <dbReference type="SAM" id="MobiDB-lite"/>
    </source>
</evidence>
<proteinExistence type="predicted"/>
<dbReference type="PROSITE" id="PS51257">
    <property type="entry name" value="PROKAR_LIPOPROTEIN"/>
    <property type="match status" value="1"/>
</dbReference>
<feature type="region of interest" description="Disordered" evidence="1">
    <location>
        <begin position="36"/>
        <end position="76"/>
    </location>
</feature>
<dbReference type="Proteomes" id="UP000190061">
    <property type="component" value="Unassembled WGS sequence"/>
</dbReference>